<evidence type="ECO:0000313" key="1">
    <source>
        <dbReference type="EMBL" id="GBP70555.1"/>
    </source>
</evidence>
<accession>A0A4C1Y7Z5</accession>
<keyword evidence="2" id="KW-1185">Reference proteome</keyword>
<dbReference type="Proteomes" id="UP000299102">
    <property type="component" value="Unassembled WGS sequence"/>
</dbReference>
<organism evidence="1 2">
    <name type="scientific">Eumeta variegata</name>
    <name type="common">Bagworm moth</name>
    <name type="synonym">Eumeta japonica</name>
    <dbReference type="NCBI Taxonomy" id="151549"/>
    <lineage>
        <taxon>Eukaryota</taxon>
        <taxon>Metazoa</taxon>
        <taxon>Ecdysozoa</taxon>
        <taxon>Arthropoda</taxon>
        <taxon>Hexapoda</taxon>
        <taxon>Insecta</taxon>
        <taxon>Pterygota</taxon>
        <taxon>Neoptera</taxon>
        <taxon>Endopterygota</taxon>
        <taxon>Lepidoptera</taxon>
        <taxon>Glossata</taxon>
        <taxon>Ditrysia</taxon>
        <taxon>Tineoidea</taxon>
        <taxon>Psychidae</taxon>
        <taxon>Oiketicinae</taxon>
        <taxon>Eumeta</taxon>
    </lineage>
</organism>
<evidence type="ECO:0000313" key="2">
    <source>
        <dbReference type="Proteomes" id="UP000299102"/>
    </source>
</evidence>
<dbReference type="AlphaFoldDB" id="A0A4C1Y7Z5"/>
<proteinExistence type="predicted"/>
<reference evidence="1 2" key="1">
    <citation type="journal article" date="2019" name="Commun. Biol.">
        <title>The bagworm genome reveals a unique fibroin gene that provides high tensile strength.</title>
        <authorList>
            <person name="Kono N."/>
            <person name="Nakamura H."/>
            <person name="Ohtoshi R."/>
            <person name="Tomita M."/>
            <person name="Numata K."/>
            <person name="Arakawa K."/>
        </authorList>
    </citation>
    <scope>NUCLEOTIDE SEQUENCE [LARGE SCALE GENOMIC DNA]</scope>
</reference>
<comment type="caution">
    <text evidence="1">The sequence shown here is derived from an EMBL/GenBank/DDBJ whole genome shotgun (WGS) entry which is preliminary data.</text>
</comment>
<gene>
    <name evidence="1" type="ORF">EVAR_47938_1</name>
</gene>
<protein>
    <submittedName>
        <fullName evidence="1">Uncharacterized protein</fullName>
    </submittedName>
</protein>
<name>A0A4C1Y7Z5_EUMVA</name>
<dbReference type="EMBL" id="BGZK01001078">
    <property type="protein sequence ID" value="GBP70555.1"/>
    <property type="molecule type" value="Genomic_DNA"/>
</dbReference>
<sequence>MLRGVEGHVQLFIAFSRVRRVASHERVNGYRHPWIIATQEESPVRRRPIGYWRCQRIPPRASSTGSLGKFLYRGIGSSKLDCGDEVHHPSHLVPRRGETRTEEFRFGTLDVCVDDRIDDICEFMKDRRVYILCE</sequence>